<sequence precursor="true">MTRIMFAFILAMASAALSSVSAQELQLAAGAPERHVVLPGDTLWAISGKFLKEPWRWPEIWRMNREEIRNPHRIFPGDVIVLERDARGDPRLRLQRARLVPQVYSEAIEESIPAIPPNVIRPFLSDPLIVEANALDSAARIIATQQDRVFIGNGDLAYVVNADPDKVAWQIYRSGKPLNDPETNEVLGYEAYYLGTARQLEPGNPATFQVISMKEEIGRGDRLLPAIRPPLVAYVPHKPDFSVDGRVISVYGGVDAAGRGSIVSINRGAADGIEIGHVLALQRNRTAVAREENDRKETVQIPVLRVGLLFVFRTFQRISYGLIVQSEGTVEVNDFARTP</sequence>
<dbReference type="SMART" id="SM00257">
    <property type="entry name" value="LysM"/>
    <property type="match status" value="1"/>
</dbReference>
<evidence type="ECO:0000256" key="1">
    <source>
        <dbReference type="SAM" id="SignalP"/>
    </source>
</evidence>
<feature type="chain" id="PRO_5002983566" evidence="1">
    <location>
        <begin position="23"/>
        <end position="339"/>
    </location>
</feature>
<keyword evidence="1" id="KW-0732">Signal</keyword>
<reference evidence="3" key="2">
    <citation type="submission" date="2009-09" db="EMBL/GenBank/DDBJ databases">
        <title>Complete sequence of chromosome of Candidatus Accumulibacter phosphatis clade IIA str. UW-1.</title>
        <authorList>
            <consortium name="US DOE Joint Genome Institute"/>
            <person name="Martin H.G."/>
            <person name="Ivanova N."/>
            <person name="Kunin V."/>
            <person name="Warnecke F."/>
            <person name="Barry K."/>
            <person name="He S."/>
            <person name="Salamov A."/>
            <person name="Szeto E."/>
            <person name="Dalin E."/>
            <person name="Pangilinan J.L."/>
            <person name="Lapidus A."/>
            <person name="Lowry S."/>
            <person name="Kyrpides N.C."/>
            <person name="McMahon K.D."/>
            <person name="Hugenholtz P."/>
        </authorList>
    </citation>
    <scope>NUCLEOTIDE SEQUENCE [LARGE SCALE GENOMIC DNA]</scope>
    <source>
        <strain evidence="3">UW-1</strain>
    </source>
</reference>
<dbReference type="CDD" id="cd00118">
    <property type="entry name" value="LysM"/>
    <property type="match status" value="1"/>
</dbReference>
<evidence type="ECO:0000259" key="2">
    <source>
        <dbReference type="PROSITE" id="PS51782"/>
    </source>
</evidence>
<dbReference type="KEGG" id="app:CAP2UW1_0041"/>
<accession>C7RIS9</accession>
<organism evidence="3">
    <name type="scientific">Accumulibacter regalis</name>
    <dbReference type="NCBI Taxonomy" id="522306"/>
    <lineage>
        <taxon>Bacteria</taxon>
        <taxon>Pseudomonadati</taxon>
        <taxon>Pseudomonadota</taxon>
        <taxon>Betaproteobacteria</taxon>
        <taxon>Candidatus Accumulibacter</taxon>
    </lineage>
</organism>
<dbReference type="PANTHER" id="PTHR34700:SF4">
    <property type="entry name" value="PHAGE-LIKE ELEMENT PBSX PROTEIN XKDP"/>
    <property type="match status" value="1"/>
</dbReference>
<dbReference type="eggNOG" id="COG1652">
    <property type="taxonomic scope" value="Bacteria"/>
</dbReference>
<proteinExistence type="predicted"/>
<dbReference type="PANTHER" id="PTHR34700">
    <property type="entry name" value="POTASSIUM BINDING PROTEIN KBP"/>
    <property type="match status" value="1"/>
</dbReference>
<evidence type="ECO:0000313" key="3">
    <source>
        <dbReference type="EMBL" id="ACV33415.1"/>
    </source>
</evidence>
<gene>
    <name evidence="3" type="ordered locus">CAP2UW1_0041</name>
</gene>
<reference evidence="3" key="1">
    <citation type="submission" date="2009-08" db="EMBL/GenBank/DDBJ databases">
        <authorList>
            <consortium name="US DOE Joint Genome Institute"/>
            <person name="Lucas S."/>
            <person name="Copeland A."/>
            <person name="Lapidus A."/>
            <person name="Glavina del Rio T."/>
            <person name="Dalin E."/>
            <person name="Tice H."/>
            <person name="Bruce D."/>
            <person name="Barry K."/>
            <person name="Pitluck S."/>
            <person name="Lowry S."/>
            <person name="Larimer F."/>
            <person name="Land M."/>
            <person name="Hauser L."/>
            <person name="Kyrpides N."/>
            <person name="Ivanova N."/>
            <person name="McMahon K.D."/>
            <person name="Hugenholtz P."/>
        </authorList>
    </citation>
    <scope>NUCLEOTIDE SEQUENCE</scope>
    <source>
        <strain evidence="3">UW-1</strain>
    </source>
</reference>
<feature type="domain" description="LysM" evidence="2">
    <location>
        <begin position="33"/>
        <end position="82"/>
    </location>
</feature>
<dbReference type="AlphaFoldDB" id="C7RIS9"/>
<dbReference type="InterPro" id="IPR036779">
    <property type="entry name" value="LysM_dom_sf"/>
</dbReference>
<dbReference type="HOGENOM" id="CLU_050533_0_0_4"/>
<dbReference type="Pfam" id="PF01476">
    <property type="entry name" value="LysM"/>
    <property type="match status" value="1"/>
</dbReference>
<dbReference type="OrthoDB" id="9765158at2"/>
<dbReference type="EMBL" id="CP001715">
    <property type="protein sequence ID" value="ACV33415.1"/>
    <property type="molecule type" value="Genomic_DNA"/>
</dbReference>
<dbReference type="SUPFAM" id="SSF54106">
    <property type="entry name" value="LysM domain"/>
    <property type="match status" value="1"/>
</dbReference>
<dbReference type="InterPro" id="IPR052196">
    <property type="entry name" value="Bact_Kbp"/>
</dbReference>
<dbReference type="Gene3D" id="3.10.350.10">
    <property type="entry name" value="LysM domain"/>
    <property type="match status" value="1"/>
</dbReference>
<dbReference type="PROSITE" id="PS51782">
    <property type="entry name" value="LYSM"/>
    <property type="match status" value="1"/>
</dbReference>
<name>C7RIS9_ACCRE</name>
<dbReference type="InterPro" id="IPR018392">
    <property type="entry name" value="LysM"/>
</dbReference>
<feature type="signal peptide" evidence="1">
    <location>
        <begin position="1"/>
        <end position="22"/>
    </location>
</feature>
<protein>
    <submittedName>
        <fullName evidence="3">Peptidoglycan-binding LysM</fullName>
    </submittedName>
</protein>
<dbReference type="STRING" id="522306.CAP2UW1_0041"/>